<name>A0ABV0BT29_9SPHI</name>
<evidence type="ECO:0000313" key="1">
    <source>
        <dbReference type="EMBL" id="MEN5377078.1"/>
    </source>
</evidence>
<organism evidence="1 2">
    <name type="scientific">Sphingobacterium kitahiroshimense</name>
    <dbReference type="NCBI Taxonomy" id="470446"/>
    <lineage>
        <taxon>Bacteria</taxon>
        <taxon>Pseudomonadati</taxon>
        <taxon>Bacteroidota</taxon>
        <taxon>Sphingobacteriia</taxon>
        <taxon>Sphingobacteriales</taxon>
        <taxon>Sphingobacteriaceae</taxon>
        <taxon>Sphingobacterium</taxon>
    </lineage>
</organism>
<keyword evidence="2" id="KW-1185">Reference proteome</keyword>
<protein>
    <submittedName>
        <fullName evidence="1">Uncharacterized protein</fullName>
    </submittedName>
</protein>
<proteinExistence type="predicted"/>
<dbReference type="Proteomes" id="UP001409291">
    <property type="component" value="Unassembled WGS sequence"/>
</dbReference>
<dbReference type="RefSeq" id="WP_259194733.1">
    <property type="nucleotide sequence ID" value="NZ_JAOQNK010000001.1"/>
</dbReference>
<sequence length="44" mass="5301">MNYIIKVRLCNSRYLQTSKKEDIDSYHAVDKLIRTSAKHYRDVK</sequence>
<dbReference type="EMBL" id="JBDJNQ010000003">
    <property type="protein sequence ID" value="MEN5377078.1"/>
    <property type="molecule type" value="Genomic_DNA"/>
</dbReference>
<evidence type="ECO:0000313" key="2">
    <source>
        <dbReference type="Proteomes" id="UP001409291"/>
    </source>
</evidence>
<gene>
    <name evidence="1" type="ORF">ABE541_07380</name>
</gene>
<reference evidence="1 2" key="1">
    <citation type="submission" date="2024-04" db="EMBL/GenBank/DDBJ databases">
        <title>WGS of bacteria from Torrens River.</title>
        <authorList>
            <person name="Wyrsch E.R."/>
            <person name="Drigo B."/>
        </authorList>
    </citation>
    <scope>NUCLEOTIDE SEQUENCE [LARGE SCALE GENOMIC DNA]</scope>
    <source>
        <strain evidence="1 2">TWI391</strain>
    </source>
</reference>
<comment type="caution">
    <text evidence="1">The sequence shown here is derived from an EMBL/GenBank/DDBJ whole genome shotgun (WGS) entry which is preliminary data.</text>
</comment>
<accession>A0ABV0BT29</accession>